<dbReference type="Proteomes" id="UP000832034">
    <property type="component" value="Chromosome"/>
</dbReference>
<proteinExistence type="predicted"/>
<reference evidence="2" key="2">
    <citation type="journal article" date="2022" name="Res Sq">
        <title>Evolution of multicellular longitudinally dividing oral cavity symbionts (Neisseriaceae).</title>
        <authorList>
            <person name="Nyongesa S."/>
            <person name="Weber P."/>
            <person name="Bernet E."/>
            <person name="Pullido F."/>
            <person name="Nieckarz M."/>
            <person name="Delaby M."/>
            <person name="Nieves C."/>
            <person name="Viehboeck T."/>
            <person name="Krause N."/>
            <person name="Rivera-Millot A."/>
            <person name="Nakamura A."/>
            <person name="Vischer N."/>
            <person name="VanNieuwenhze M."/>
            <person name="Brun Y."/>
            <person name="Cava F."/>
            <person name="Bulgheresi S."/>
            <person name="Veyrier F."/>
        </authorList>
    </citation>
    <scope>NUCLEOTIDE SEQUENCE</scope>
    <source>
        <strain evidence="2">SAG 1488-6</strain>
    </source>
</reference>
<dbReference type="RefSeq" id="WP_019958868.1">
    <property type="nucleotide sequence ID" value="NZ_CP091512.1"/>
</dbReference>
<evidence type="ECO:0000313" key="2">
    <source>
        <dbReference type="EMBL" id="UOO93465.1"/>
    </source>
</evidence>
<name>A0ABY4EEU7_VITST</name>
<feature type="chain" id="PRO_5045817891" evidence="1">
    <location>
        <begin position="22"/>
        <end position="153"/>
    </location>
</feature>
<keyword evidence="1" id="KW-0732">Signal</keyword>
<evidence type="ECO:0000313" key="3">
    <source>
        <dbReference type="Proteomes" id="UP000832034"/>
    </source>
</evidence>
<dbReference type="InterPro" id="IPR036501">
    <property type="entry name" value="Inhibitor_vert_lysozyme_sf"/>
</dbReference>
<dbReference type="SUPFAM" id="SSF89872">
    <property type="entry name" value="Inhibitor of vertebrate lysozyme, Ivy"/>
    <property type="match status" value="1"/>
</dbReference>
<dbReference type="Pfam" id="PF08816">
    <property type="entry name" value="Ivy"/>
    <property type="match status" value="1"/>
</dbReference>
<organism evidence="2 3">
    <name type="scientific">Vitreoscilla stercoraria</name>
    <dbReference type="NCBI Taxonomy" id="61"/>
    <lineage>
        <taxon>Bacteria</taxon>
        <taxon>Pseudomonadati</taxon>
        <taxon>Pseudomonadota</taxon>
        <taxon>Betaproteobacteria</taxon>
        <taxon>Neisseriales</taxon>
        <taxon>Neisseriaceae</taxon>
        <taxon>Vitreoscilla</taxon>
    </lineage>
</organism>
<dbReference type="Gene3D" id="3.40.1420.10">
    <property type="entry name" value="Inhibitor of vertebrate lysozyme"/>
    <property type="match status" value="1"/>
</dbReference>
<sequence length="153" mass="16924">MQAIKWCCGWVLGTVALVAQAQNTWNPNLNQHLGAPYLPEVLQSTPALKLNILEVLGNHGQLEDWVVEGFNGGGMVTTPVKPILTGGPTVFTGTFCKPHDCGDTQWQFVYEPTKQALLLVRGDTVLHNHEGKVAREAFVEIAHISNQLSHMWW</sequence>
<protein>
    <submittedName>
        <fullName evidence="2">Inhibitor of vertebrate lysozyme family protein</fullName>
    </submittedName>
</protein>
<dbReference type="EMBL" id="CP091512">
    <property type="protein sequence ID" value="UOO93465.1"/>
    <property type="molecule type" value="Genomic_DNA"/>
</dbReference>
<gene>
    <name evidence="2" type="ORF">LVJ81_05390</name>
</gene>
<accession>A0ABY4EEU7</accession>
<feature type="signal peptide" evidence="1">
    <location>
        <begin position="1"/>
        <end position="21"/>
    </location>
</feature>
<evidence type="ECO:0000256" key="1">
    <source>
        <dbReference type="SAM" id="SignalP"/>
    </source>
</evidence>
<keyword evidence="3" id="KW-1185">Reference proteome</keyword>
<reference evidence="2" key="1">
    <citation type="submission" date="2021-12" db="EMBL/GenBank/DDBJ databases">
        <authorList>
            <person name="Veyrier F.J."/>
        </authorList>
    </citation>
    <scope>NUCLEOTIDE SEQUENCE</scope>
    <source>
        <strain evidence="2">SAG 1488-6</strain>
    </source>
</reference>